<accession>A0A1X3G144</accession>
<name>A0A1X3G144_9BRAD</name>
<proteinExistence type="predicted"/>
<gene>
    <name evidence="1" type="ORF">BSZ18_07295</name>
</gene>
<comment type="caution">
    <text evidence="1">The sequence shown here is derived from an EMBL/GenBank/DDBJ whole genome shotgun (WGS) entry which is preliminary data.</text>
</comment>
<organism evidence="1 2">
    <name type="scientific">Bradyrhizobium canariense</name>
    <dbReference type="NCBI Taxonomy" id="255045"/>
    <lineage>
        <taxon>Bacteria</taxon>
        <taxon>Pseudomonadati</taxon>
        <taxon>Pseudomonadota</taxon>
        <taxon>Alphaproteobacteria</taxon>
        <taxon>Hyphomicrobiales</taxon>
        <taxon>Nitrobacteraceae</taxon>
        <taxon>Bradyrhizobium</taxon>
    </lineage>
</organism>
<evidence type="ECO:0000313" key="1">
    <source>
        <dbReference type="EMBL" id="OSJ15663.1"/>
    </source>
</evidence>
<sequence length="180" mass="20538">MTSSQDWRRMLVEAYPDLFRPPVSIPEGAQGWPEAADGWQDLIERACQRIRAALSEGDRFHFQQIKQKYGTLRIYWTGRLSAATEHRVLEVIDLAEARSACTCELCGNEGSLYRSGGVLMTRCAEHSQGRQVEIRPGFENLLVVYRFVDGRLRAVRCRRYERANDLFEEVDPAGQGIEEG</sequence>
<dbReference type="Proteomes" id="UP000193553">
    <property type="component" value="Unassembled WGS sequence"/>
</dbReference>
<evidence type="ECO:0000313" key="2">
    <source>
        <dbReference type="Proteomes" id="UP000193553"/>
    </source>
</evidence>
<dbReference type="OrthoDB" id="7906710at2"/>
<dbReference type="AlphaFoldDB" id="A0A1X3G144"/>
<dbReference type="EMBL" id="NAFI01000153">
    <property type="protein sequence ID" value="OSJ15663.1"/>
    <property type="molecule type" value="Genomic_DNA"/>
</dbReference>
<protein>
    <submittedName>
        <fullName evidence="1">Uncharacterized protein</fullName>
    </submittedName>
</protein>
<reference evidence="1 2" key="1">
    <citation type="submission" date="2017-03" db="EMBL/GenBank/DDBJ databases">
        <title>Whole genome sequences of fourteen strains of Bradyrhizobium canariense and one strain of Bradyrhizobium japonicum isolated from Lupinus (Papilionoideae: Genisteae) species in Algeria.</title>
        <authorList>
            <person name="Crovadore J."/>
            <person name="Chekireb D."/>
            <person name="Brachmann A."/>
            <person name="Chablais R."/>
            <person name="Cochard B."/>
            <person name="Lefort F."/>
        </authorList>
    </citation>
    <scope>NUCLEOTIDE SEQUENCE [LARGE SCALE GENOMIC DNA]</scope>
    <source>
        <strain evidence="1 2">UBMA195</strain>
    </source>
</reference>